<dbReference type="InterPro" id="IPR029055">
    <property type="entry name" value="Ntn_hydrolases_N"/>
</dbReference>
<proteinExistence type="inferred from homology"/>
<name>A0A8J2Z4B1_9GAMM</name>
<dbReference type="Pfam" id="PF02275">
    <property type="entry name" value="CBAH"/>
    <property type="match status" value="1"/>
</dbReference>
<feature type="domain" description="Choloylglycine hydrolase/NAAA C-terminal" evidence="3">
    <location>
        <begin position="61"/>
        <end position="364"/>
    </location>
</feature>
<keyword evidence="5" id="KW-1185">Reference proteome</keyword>
<dbReference type="PANTHER" id="PTHR35527:SF2">
    <property type="entry name" value="HYDROLASE"/>
    <property type="match status" value="1"/>
</dbReference>
<gene>
    <name evidence="4" type="primary">pva1</name>
    <name evidence="4" type="ORF">GCM10010995_14130</name>
</gene>
<dbReference type="OrthoDB" id="9794717at2"/>
<dbReference type="SUPFAM" id="SSF56235">
    <property type="entry name" value="N-terminal nucleophile aminohydrolases (Ntn hydrolases)"/>
    <property type="match status" value="1"/>
</dbReference>
<organism evidence="4 5">
    <name type="scientific">Cysteiniphilum litorale</name>
    <dbReference type="NCBI Taxonomy" id="2056700"/>
    <lineage>
        <taxon>Bacteria</taxon>
        <taxon>Pseudomonadati</taxon>
        <taxon>Pseudomonadota</taxon>
        <taxon>Gammaproteobacteria</taxon>
        <taxon>Thiotrichales</taxon>
        <taxon>Fastidiosibacteraceae</taxon>
        <taxon>Cysteiniphilum</taxon>
    </lineage>
</organism>
<dbReference type="PROSITE" id="PS51257">
    <property type="entry name" value="PROKAR_LIPOPROTEIN"/>
    <property type="match status" value="1"/>
</dbReference>
<evidence type="ECO:0000256" key="1">
    <source>
        <dbReference type="ARBA" id="ARBA00006625"/>
    </source>
</evidence>
<comment type="caution">
    <text evidence="4">The sequence shown here is derived from an EMBL/GenBank/DDBJ whole genome shotgun (WGS) entry which is preliminary data.</text>
</comment>
<reference evidence="4" key="1">
    <citation type="journal article" date="2014" name="Int. J. Syst. Evol. Microbiol.">
        <title>Complete genome sequence of Corynebacterium casei LMG S-19264T (=DSM 44701T), isolated from a smear-ripened cheese.</title>
        <authorList>
            <consortium name="US DOE Joint Genome Institute (JGI-PGF)"/>
            <person name="Walter F."/>
            <person name="Albersmeier A."/>
            <person name="Kalinowski J."/>
            <person name="Ruckert C."/>
        </authorList>
    </citation>
    <scope>NUCLEOTIDE SEQUENCE</scope>
    <source>
        <strain evidence="4">CGMCC 1.15758</strain>
    </source>
</reference>
<dbReference type="InterPro" id="IPR052193">
    <property type="entry name" value="Peptidase_C59"/>
</dbReference>
<dbReference type="AlphaFoldDB" id="A0A8J2Z4B1"/>
<comment type="similarity">
    <text evidence="1">Belongs to the peptidase C59 family.</text>
</comment>
<dbReference type="RefSeq" id="WP_117002592.1">
    <property type="nucleotide sequence ID" value="NZ_BMJS01000014.1"/>
</dbReference>
<reference evidence="4" key="2">
    <citation type="submission" date="2020-09" db="EMBL/GenBank/DDBJ databases">
        <authorList>
            <person name="Sun Q."/>
            <person name="Zhou Y."/>
        </authorList>
    </citation>
    <scope>NUCLEOTIDE SEQUENCE</scope>
    <source>
        <strain evidence="4">CGMCC 1.15758</strain>
    </source>
</reference>
<sequence length="417" mass="47373">MRYLSILLLGYVQFGFSCTDIFINKTPFHITARTLDFPLKLYTQSFETYSWYQKIFQTDINLTHITSRAFSFYTGYLDVENTTNLIANRDKVPEGKLAHWQNKYGFFGRLGFIGYTLTDGINTQGVSIAALYLPGSVYPKYNPHDPRPALGIYDLSNFILGMAYSTRDALKLIMQYQLVESAMYATSGLYIKDIPLHIVIRDKTGHSAVIEFIDGKTIIYDHAKDVLTNAPDYEWQIKNLTHYNTLNDKDAKASLPFAPFIPDYKTVIKYAQPEDAGLLGMPGDYTSVSRFVRASILTRESPTPQNTDQALYQAKTILSSVTVPYYEATATLWQSIKDLDNKCIYYRDLLYYDRDRIKQNTLNNGFVEYDLTKMDFTAHTPEQLNSGLKITPVGQISGVLSINDIPGLNDAKNLGFN</sequence>
<evidence type="ECO:0000259" key="3">
    <source>
        <dbReference type="Pfam" id="PF02275"/>
    </source>
</evidence>
<protein>
    <submittedName>
        <fullName evidence="4">Penicillin V acylase</fullName>
    </submittedName>
</protein>
<dbReference type="GO" id="GO:0016787">
    <property type="term" value="F:hydrolase activity"/>
    <property type="evidence" value="ECO:0007669"/>
    <property type="project" value="UniProtKB-KW"/>
</dbReference>
<dbReference type="Proteomes" id="UP000636949">
    <property type="component" value="Unassembled WGS sequence"/>
</dbReference>
<evidence type="ECO:0000313" key="4">
    <source>
        <dbReference type="EMBL" id="GGF98090.1"/>
    </source>
</evidence>
<dbReference type="EMBL" id="BMJS01000014">
    <property type="protein sequence ID" value="GGF98090.1"/>
    <property type="molecule type" value="Genomic_DNA"/>
</dbReference>
<evidence type="ECO:0000256" key="2">
    <source>
        <dbReference type="ARBA" id="ARBA00022801"/>
    </source>
</evidence>
<dbReference type="Gene3D" id="3.60.60.10">
    <property type="entry name" value="Penicillin V Acylase, Chain A"/>
    <property type="match status" value="1"/>
</dbReference>
<dbReference type="InterPro" id="IPR029132">
    <property type="entry name" value="CBAH/NAAA_C"/>
</dbReference>
<dbReference type="PANTHER" id="PTHR35527">
    <property type="entry name" value="CHOLOYLGLYCINE HYDROLASE"/>
    <property type="match status" value="1"/>
</dbReference>
<keyword evidence="2" id="KW-0378">Hydrolase</keyword>
<accession>A0A8J2Z4B1</accession>
<evidence type="ECO:0000313" key="5">
    <source>
        <dbReference type="Proteomes" id="UP000636949"/>
    </source>
</evidence>